<dbReference type="EMBL" id="MHQY01000028">
    <property type="protein sequence ID" value="OHA13426.1"/>
    <property type="molecule type" value="Genomic_DNA"/>
</dbReference>
<name>A0A1G2LP98_9BACT</name>
<keyword evidence="1" id="KW-0812">Transmembrane</keyword>
<proteinExistence type="predicted"/>
<reference evidence="2 3" key="1">
    <citation type="journal article" date="2016" name="Nat. Commun.">
        <title>Thousands of microbial genomes shed light on interconnected biogeochemical processes in an aquifer system.</title>
        <authorList>
            <person name="Anantharaman K."/>
            <person name="Brown C.T."/>
            <person name="Hug L.A."/>
            <person name="Sharon I."/>
            <person name="Castelle C.J."/>
            <person name="Probst A.J."/>
            <person name="Thomas B.C."/>
            <person name="Singh A."/>
            <person name="Wilkins M.J."/>
            <person name="Karaoz U."/>
            <person name="Brodie E.L."/>
            <person name="Williams K.H."/>
            <person name="Hubbard S.S."/>
            <person name="Banfield J.F."/>
        </authorList>
    </citation>
    <scope>NUCLEOTIDE SEQUENCE [LARGE SCALE GENOMIC DNA]</scope>
</reference>
<keyword evidence="1" id="KW-1133">Transmembrane helix</keyword>
<sequence>MNDFILFLRAWWFPIFIAVFIFLLWLVCKIADPKTETCPFCGGSGKQWADVHDSQDLQAVNCEHCGGTGKNPKRKENKNGD</sequence>
<protein>
    <submittedName>
        <fullName evidence="2">Uncharacterized protein</fullName>
    </submittedName>
</protein>
<feature type="transmembrane region" description="Helical" evidence="1">
    <location>
        <begin position="6"/>
        <end position="27"/>
    </location>
</feature>
<organism evidence="2 3">
    <name type="scientific">Candidatus Sungbacteria bacterium RIFCSPLOWO2_12_FULL_41_11</name>
    <dbReference type="NCBI Taxonomy" id="1802286"/>
    <lineage>
        <taxon>Bacteria</taxon>
        <taxon>Candidatus Sungiibacteriota</taxon>
    </lineage>
</organism>
<dbReference type="SUPFAM" id="SSF57938">
    <property type="entry name" value="DnaJ/Hsp40 cysteine-rich domain"/>
    <property type="match status" value="1"/>
</dbReference>
<evidence type="ECO:0000313" key="3">
    <source>
        <dbReference type="Proteomes" id="UP000177171"/>
    </source>
</evidence>
<dbReference type="AlphaFoldDB" id="A0A1G2LP98"/>
<keyword evidence="1" id="KW-0472">Membrane</keyword>
<gene>
    <name evidence="2" type="ORF">A3G49_01135</name>
</gene>
<evidence type="ECO:0000256" key="1">
    <source>
        <dbReference type="SAM" id="Phobius"/>
    </source>
</evidence>
<accession>A0A1G2LP98</accession>
<comment type="caution">
    <text evidence="2">The sequence shown here is derived from an EMBL/GenBank/DDBJ whole genome shotgun (WGS) entry which is preliminary data.</text>
</comment>
<dbReference type="Gene3D" id="6.20.20.10">
    <property type="match status" value="1"/>
</dbReference>
<dbReference type="InterPro" id="IPR036410">
    <property type="entry name" value="HSP_DnaJ_Cys-rich_dom_sf"/>
</dbReference>
<evidence type="ECO:0000313" key="2">
    <source>
        <dbReference type="EMBL" id="OHA13426.1"/>
    </source>
</evidence>
<dbReference type="Proteomes" id="UP000177171">
    <property type="component" value="Unassembled WGS sequence"/>
</dbReference>